<dbReference type="PANTHER" id="PTHR33236">
    <property type="entry name" value="INTRAFLAGELLAR TRANSPORT PROTEIN 122 FAMILY PROTEIN-RELATED"/>
    <property type="match status" value="1"/>
</dbReference>
<dbReference type="VEuPathDB" id="VectorBase:LLONM1_003661"/>
<dbReference type="PANTHER" id="PTHR33236:SF12">
    <property type="entry name" value="CUB DOMAIN-CONTAINING PROTEIN-RELATED"/>
    <property type="match status" value="1"/>
</dbReference>
<accession>A0A1B0GI96</accession>
<dbReference type="EMBL" id="AJWK01013585">
    <property type="status" value="NOT_ANNOTATED_CDS"/>
    <property type="molecule type" value="Genomic_DNA"/>
</dbReference>
<dbReference type="EnsemblMetazoa" id="LLOJ004310-RA">
    <property type="protein sequence ID" value="LLOJ004310-PA"/>
    <property type="gene ID" value="LLOJ004310"/>
</dbReference>
<evidence type="ECO:0000259" key="1">
    <source>
        <dbReference type="Pfam" id="PF26080"/>
    </source>
</evidence>
<dbReference type="InterPro" id="IPR058698">
    <property type="entry name" value="CUB_metazoa"/>
</dbReference>
<evidence type="ECO:0000313" key="2">
    <source>
        <dbReference type="EnsemblMetazoa" id="LLOJ004310-PA"/>
    </source>
</evidence>
<dbReference type="InterPro" id="IPR035914">
    <property type="entry name" value="Sperma_CUB_dom_sf"/>
</dbReference>
<evidence type="ECO:0000313" key="3">
    <source>
        <dbReference type="Proteomes" id="UP000092461"/>
    </source>
</evidence>
<organism evidence="2 3">
    <name type="scientific">Lutzomyia longipalpis</name>
    <name type="common">Sand fly</name>
    <dbReference type="NCBI Taxonomy" id="7200"/>
    <lineage>
        <taxon>Eukaryota</taxon>
        <taxon>Metazoa</taxon>
        <taxon>Ecdysozoa</taxon>
        <taxon>Arthropoda</taxon>
        <taxon>Hexapoda</taxon>
        <taxon>Insecta</taxon>
        <taxon>Pterygota</taxon>
        <taxon>Neoptera</taxon>
        <taxon>Endopterygota</taxon>
        <taxon>Diptera</taxon>
        <taxon>Nematocera</taxon>
        <taxon>Psychodoidea</taxon>
        <taxon>Psychodidae</taxon>
        <taxon>Lutzomyia</taxon>
        <taxon>Lutzomyia</taxon>
    </lineage>
</organism>
<keyword evidence="3" id="KW-1185">Reference proteome</keyword>
<dbReference type="Pfam" id="PF26080">
    <property type="entry name" value="CUB_animal"/>
    <property type="match status" value="1"/>
</dbReference>
<feature type="domain" description="CUB" evidence="1">
    <location>
        <begin position="200"/>
        <end position="345"/>
    </location>
</feature>
<dbReference type="VEuPathDB" id="VectorBase:LLOJ004310"/>
<reference evidence="2" key="1">
    <citation type="submission" date="2020-05" db="UniProtKB">
        <authorList>
            <consortium name="EnsemblMetazoa"/>
        </authorList>
    </citation>
    <scope>IDENTIFICATION</scope>
    <source>
        <strain evidence="2">Jacobina</strain>
    </source>
</reference>
<sequence>MRRADCLRDGGETPPGDCDRKGTYCCTAFLGCGGSAHLKRVYIERPEVFETSCNHNIIMINENICQLRLDFEEFELAPPFDVGGTPTCIFDNFQVKDFQLCGVNDGQHVYVDVTPGTQLNVELTFTLTDRMVNPGLVNPRWRILVTQIECPPAVATLRDGRNLIDESVPYEQYIPEITREPKVYHTAPPAYVLDQAILAPRGCLQYFPNPSGIIESFNFQNGRGTYPGNMNYAICFRRRPNDKRISFTSHFFQLGFTILSADNEGYDNICFTQIESPGRSEDYLFIPQAVRQSFPNVRASYFCAQSLANTSVIATQSGPFVIHFNSDSLYDSQRPEIGFRMSYQIS</sequence>
<dbReference type="Proteomes" id="UP000092461">
    <property type="component" value="Unassembled WGS sequence"/>
</dbReference>
<dbReference type="Gene3D" id="2.60.120.290">
    <property type="entry name" value="Spermadhesin, CUB domain"/>
    <property type="match status" value="1"/>
</dbReference>
<protein>
    <recommendedName>
        <fullName evidence="1">CUB domain-containing protein</fullName>
    </recommendedName>
</protein>
<name>A0A1B0GI96_LUTLO</name>
<proteinExistence type="predicted"/>
<dbReference type="AlphaFoldDB" id="A0A1B0GI96"/>
<dbReference type="PROSITE" id="PS51257">
    <property type="entry name" value="PROKAR_LIPOPROTEIN"/>
    <property type="match status" value="1"/>
</dbReference>